<organism evidence="2 3">
    <name type="scientific">Haematococcus lacustris</name>
    <name type="common">Green alga</name>
    <name type="synonym">Haematococcus pluvialis</name>
    <dbReference type="NCBI Taxonomy" id="44745"/>
    <lineage>
        <taxon>Eukaryota</taxon>
        <taxon>Viridiplantae</taxon>
        <taxon>Chlorophyta</taxon>
        <taxon>core chlorophytes</taxon>
        <taxon>Chlorophyceae</taxon>
        <taxon>CS clade</taxon>
        <taxon>Chlamydomonadales</taxon>
        <taxon>Haematococcaceae</taxon>
        <taxon>Haematococcus</taxon>
    </lineage>
</organism>
<accession>A0A6A0AGA0</accession>
<proteinExistence type="predicted"/>
<dbReference type="AlphaFoldDB" id="A0A6A0AGA0"/>
<name>A0A6A0AGA0_HAELA</name>
<dbReference type="SUPFAM" id="SSF52821">
    <property type="entry name" value="Rhodanese/Cell cycle control phosphatase"/>
    <property type="match status" value="1"/>
</dbReference>
<dbReference type="InterPro" id="IPR001763">
    <property type="entry name" value="Rhodanese-like_dom"/>
</dbReference>
<dbReference type="InterPro" id="IPR036873">
    <property type="entry name" value="Rhodanese-like_dom_sf"/>
</dbReference>
<feature type="non-terminal residue" evidence="2">
    <location>
        <position position="1"/>
    </location>
</feature>
<dbReference type="Gene3D" id="3.40.250.10">
    <property type="entry name" value="Rhodanese-like domain"/>
    <property type="match status" value="1"/>
</dbReference>
<dbReference type="Proteomes" id="UP000485058">
    <property type="component" value="Unassembled WGS sequence"/>
</dbReference>
<feature type="domain" description="Rhodanese" evidence="1">
    <location>
        <begin position="25"/>
        <end position="50"/>
    </location>
</feature>
<evidence type="ECO:0000259" key="1">
    <source>
        <dbReference type="PROSITE" id="PS50206"/>
    </source>
</evidence>
<sequence>SKPDTRPLQCQSCSTFVNCAWLAENLQDVSLLCCRPRPDYLDGHIPGAVHCSWQEVSGGGL</sequence>
<gene>
    <name evidence="2" type="ORF">HaLaN_31110</name>
</gene>
<comment type="caution">
    <text evidence="2">The sequence shown here is derived from an EMBL/GenBank/DDBJ whole genome shotgun (WGS) entry which is preliminary data.</text>
</comment>
<protein>
    <submittedName>
        <fullName evidence="2">Rhodanese-related sulfurtransferase</fullName>
    </submittedName>
</protein>
<dbReference type="GO" id="GO:0016740">
    <property type="term" value="F:transferase activity"/>
    <property type="evidence" value="ECO:0007669"/>
    <property type="project" value="UniProtKB-KW"/>
</dbReference>
<keyword evidence="3" id="KW-1185">Reference proteome</keyword>
<dbReference type="Pfam" id="PF00581">
    <property type="entry name" value="Rhodanese"/>
    <property type="match status" value="1"/>
</dbReference>
<reference evidence="2 3" key="1">
    <citation type="submission" date="2020-02" db="EMBL/GenBank/DDBJ databases">
        <title>Draft genome sequence of Haematococcus lacustris strain NIES-144.</title>
        <authorList>
            <person name="Morimoto D."/>
            <person name="Nakagawa S."/>
            <person name="Yoshida T."/>
            <person name="Sawayama S."/>
        </authorList>
    </citation>
    <scope>NUCLEOTIDE SEQUENCE [LARGE SCALE GENOMIC DNA]</scope>
    <source>
        <strain evidence="2 3">NIES-144</strain>
    </source>
</reference>
<evidence type="ECO:0000313" key="2">
    <source>
        <dbReference type="EMBL" id="GFH31970.1"/>
    </source>
</evidence>
<evidence type="ECO:0000313" key="3">
    <source>
        <dbReference type="Proteomes" id="UP000485058"/>
    </source>
</evidence>
<dbReference type="PROSITE" id="PS50206">
    <property type="entry name" value="RHODANESE_3"/>
    <property type="match status" value="1"/>
</dbReference>
<keyword evidence="2" id="KW-0808">Transferase</keyword>
<dbReference type="EMBL" id="BLLF01006121">
    <property type="protein sequence ID" value="GFH31970.1"/>
    <property type="molecule type" value="Genomic_DNA"/>
</dbReference>